<evidence type="ECO:0000259" key="1">
    <source>
        <dbReference type="PROSITE" id="PS50902"/>
    </source>
</evidence>
<evidence type="ECO:0000313" key="2">
    <source>
        <dbReference type="EMBL" id="HGS87667.1"/>
    </source>
</evidence>
<dbReference type="PANTHER" id="PTHR38030">
    <property type="entry name" value="PROTOPORPHYRINOGEN IX DEHYDROGENASE [MENAQUINONE]"/>
    <property type="match status" value="1"/>
</dbReference>
<dbReference type="InterPro" id="IPR026816">
    <property type="entry name" value="Flavodoxin_dom"/>
</dbReference>
<protein>
    <recommendedName>
        <fullName evidence="1">Flavodoxin-like domain-containing protein</fullName>
    </recommendedName>
</protein>
<dbReference type="InterPro" id="IPR008254">
    <property type="entry name" value="Flavodoxin/NO_synth"/>
</dbReference>
<dbReference type="SUPFAM" id="SSF52218">
    <property type="entry name" value="Flavoproteins"/>
    <property type="match status" value="1"/>
</dbReference>
<gene>
    <name evidence="2" type="ORF">ENT17_08615</name>
</gene>
<dbReference type="GO" id="GO:0010181">
    <property type="term" value="F:FMN binding"/>
    <property type="evidence" value="ECO:0007669"/>
    <property type="project" value="InterPro"/>
</dbReference>
<name>A0A7C4Q282_9CHLR</name>
<comment type="caution">
    <text evidence="2">The sequence shown here is derived from an EMBL/GenBank/DDBJ whole genome shotgun (WGS) entry which is preliminary data.</text>
</comment>
<dbReference type="PROSITE" id="PS50902">
    <property type="entry name" value="FLAVODOXIN_LIKE"/>
    <property type="match status" value="1"/>
</dbReference>
<dbReference type="GO" id="GO:0006783">
    <property type="term" value="P:heme biosynthetic process"/>
    <property type="evidence" value="ECO:0007669"/>
    <property type="project" value="TreeGrafter"/>
</dbReference>
<proteinExistence type="predicted"/>
<reference evidence="2" key="1">
    <citation type="journal article" date="2020" name="mSystems">
        <title>Genome- and Community-Level Interaction Insights into Carbon Utilization and Element Cycling Functions of Hydrothermarchaeota in Hydrothermal Sediment.</title>
        <authorList>
            <person name="Zhou Z."/>
            <person name="Liu Y."/>
            <person name="Xu W."/>
            <person name="Pan J."/>
            <person name="Luo Z.H."/>
            <person name="Li M."/>
        </authorList>
    </citation>
    <scope>NUCLEOTIDE SEQUENCE [LARGE SCALE GENOMIC DNA]</scope>
    <source>
        <strain evidence="2">SpSt-556</strain>
    </source>
</reference>
<dbReference type="Pfam" id="PF12724">
    <property type="entry name" value="Flavodoxin_5"/>
    <property type="match status" value="1"/>
</dbReference>
<organism evidence="2">
    <name type="scientific">Bellilinea caldifistulae</name>
    <dbReference type="NCBI Taxonomy" id="360411"/>
    <lineage>
        <taxon>Bacteria</taxon>
        <taxon>Bacillati</taxon>
        <taxon>Chloroflexota</taxon>
        <taxon>Anaerolineae</taxon>
        <taxon>Anaerolineales</taxon>
        <taxon>Anaerolineaceae</taxon>
        <taxon>Bellilinea</taxon>
    </lineage>
</organism>
<dbReference type="Gene3D" id="3.40.50.360">
    <property type="match status" value="1"/>
</dbReference>
<accession>A0A7C4Q282</accession>
<feature type="domain" description="Flavodoxin-like" evidence="1">
    <location>
        <begin position="13"/>
        <end position="171"/>
    </location>
</feature>
<dbReference type="InterPro" id="IPR029039">
    <property type="entry name" value="Flavoprotein-like_sf"/>
</dbReference>
<dbReference type="EMBL" id="DSXR01000086">
    <property type="protein sequence ID" value="HGS87667.1"/>
    <property type="molecule type" value="Genomic_DNA"/>
</dbReference>
<dbReference type="PANTHER" id="PTHR38030:SF2">
    <property type="entry name" value="PROTOPORPHYRINOGEN IX DEHYDROGENASE [QUINONE]"/>
    <property type="match status" value="1"/>
</dbReference>
<dbReference type="AlphaFoldDB" id="A0A7C4Q282"/>
<dbReference type="GO" id="GO:0070819">
    <property type="term" value="F:menaquinone-dependent protoporphyrinogen oxidase activity"/>
    <property type="evidence" value="ECO:0007669"/>
    <property type="project" value="TreeGrafter"/>
</dbReference>
<sequence length="191" mass="21635">MVETSNWIPKDAILVTYATRSGSTAEVAEVIAYEIGQFCGRVDVAPVQRVRDLRPYWAVVLGSPVRHARWLPEAIAFLSAQRATLRLRLMGVFQLCGSLCQDTPQNREAARQAYEEIRRTFPEFRPLEVGMFAGRVSEEMLQHAVHGGQTALKPGDWRDWEAIREWGQKMGKILFGMCQPSLPVRLPPEKL</sequence>
<dbReference type="InterPro" id="IPR052200">
    <property type="entry name" value="Protoporphyrinogen_IX_DH"/>
</dbReference>